<feature type="compositionally biased region" description="Polar residues" evidence="1">
    <location>
        <begin position="141"/>
        <end position="159"/>
    </location>
</feature>
<keyword evidence="4" id="KW-1185">Reference proteome</keyword>
<sequence length="196" mass="20751">MDAQPRSHKALPQDEGKLKTLIKSLSKHGQLLFVVDQAATIGALPVAVAQAQGILVAYLPGLAMRSIADLHPGEAKTDARDAYIISNAARTMPQSLHTVQVPEEHVAELSMLCGFDDDLAKQATATSNRIRGILLRSTRPWNGSSASTLTTRPWPSSSPNTPPMSCAGPGMPSWKPCCASTHPGPDEGGPRKSSLP</sequence>
<dbReference type="InterPro" id="IPR047650">
    <property type="entry name" value="Transpos_IS110"/>
</dbReference>
<dbReference type="PANTHER" id="PTHR33055:SF3">
    <property type="entry name" value="PUTATIVE TRANSPOSASE FOR IS117-RELATED"/>
    <property type="match status" value="1"/>
</dbReference>
<comment type="caution">
    <text evidence="3">The sequence shown here is derived from an EMBL/GenBank/DDBJ whole genome shotgun (WGS) entry which is preliminary data.</text>
</comment>
<feature type="region of interest" description="Disordered" evidence="1">
    <location>
        <begin position="141"/>
        <end position="196"/>
    </location>
</feature>
<evidence type="ECO:0000256" key="1">
    <source>
        <dbReference type="SAM" id="MobiDB-lite"/>
    </source>
</evidence>
<feature type="domain" description="Transposase IS110-like N-terminal" evidence="2">
    <location>
        <begin position="8"/>
        <end position="135"/>
    </location>
</feature>
<evidence type="ECO:0000259" key="2">
    <source>
        <dbReference type="Pfam" id="PF01548"/>
    </source>
</evidence>
<dbReference type="PANTHER" id="PTHR33055">
    <property type="entry name" value="TRANSPOSASE FOR INSERTION SEQUENCE ELEMENT IS1111A"/>
    <property type="match status" value="1"/>
</dbReference>
<dbReference type="InterPro" id="IPR002525">
    <property type="entry name" value="Transp_IS110-like_N"/>
</dbReference>
<dbReference type="Proteomes" id="UP001296993">
    <property type="component" value="Unassembled WGS sequence"/>
</dbReference>
<evidence type="ECO:0000313" key="3">
    <source>
        <dbReference type="EMBL" id="MBP2386280.1"/>
    </source>
</evidence>
<dbReference type="Pfam" id="PF01548">
    <property type="entry name" value="DEDD_Tnp_IS110"/>
    <property type="match status" value="1"/>
</dbReference>
<name>A0ABS4XCU1_9MICC</name>
<reference evidence="3 4" key="1">
    <citation type="submission" date="2021-03" db="EMBL/GenBank/DDBJ databases">
        <title>Sequencing the genomes of 1000 actinobacteria strains.</title>
        <authorList>
            <person name="Klenk H.-P."/>
        </authorList>
    </citation>
    <scope>NUCLEOTIDE SEQUENCE [LARGE SCALE GENOMIC DNA]</scope>
    <source>
        <strain evidence="3 4">DSM 15797</strain>
    </source>
</reference>
<gene>
    <name evidence="3" type="ORF">JOF47_001791</name>
</gene>
<proteinExistence type="predicted"/>
<dbReference type="EMBL" id="JAGIOF010000001">
    <property type="protein sequence ID" value="MBP2386280.1"/>
    <property type="molecule type" value="Genomic_DNA"/>
</dbReference>
<accession>A0ABS4XCU1</accession>
<organism evidence="3 4">
    <name type="scientific">Paeniglutamicibacter kerguelensis</name>
    <dbReference type="NCBI Taxonomy" id="254788"/>
    <lineage>
        <taxon>Bacteria</taxon>
        <taxon>Bacillati</taxon>
        <taxon>Actinomycetota</taxon>
        <taxon>Actinomycetes</taxon>
        <taxon>Micrococcales</taxon>
        <taxon>Micrococcaceae</taxon>
        <taxon>Paeniglutamicibacter</taxon>
    </lineage>
</organism>
<evidence type="ECO:0000313" key="4">
    <source>
        <dbReference type="Proteomes" id="UP001296993"/>
    </source>
</evidence>
<protein>
    <recommendedName>
        <fullName evidence="2">Transposase IS110-like N-terminal domain-containing protein</fullName>
    </recommendedName>
</protein>